<dbReference type="InterPro" id="IPR024864">
    <property type="entry name" value="Nup54/Nup57/Nup44"/>
</dbReference>
<dbReference type="PANTHER" id="PTHR13000:SF0">
    <property type="entry name" value="NUCLEOPORIN P54"/>
    <property type="match status" value="1"/>
</dbReference>
<dbReference type="GO" id="GO:0017056">
    <property type="term" value="F:structural constituent of nuclear pore"/>
    <property type="evidence" value="ECO:0007669"/>
    <property type="project" value="TreeGrafter"/>
</dbReference>
<dbReference type="GO" id="GO:0006999">
    <property type="term" value="P:nuclear pore organization"/>
    <property type="evidence" value="ECO:0007669"/>
    <property type="project" value="TreeGrafter"/>
</dbReference>
<gene>
    <name evidence="5" type="ORF">ACHHYP_15260</name>
</gene>
<dbReference type="GO" id="GO:0006607">
    <property type="term" value="P:NLS-bearing protein import into nucleus"/>
    <property type="evidence" value="ECO:0007669"/>
    <property type="project" value="TreeGrafter"/>
</dbReference>
<dbReference type="EMBL" id="JNBR01002406">
    <property type="protein sequence ID" value="OQR82965.1"/>
    <property type="molecule type" value="Genomic_DNA"/>
</dbReference>
<proteinExistence type="predicted"/>
<dbReference type="GO" id="GO:0036228">
    <property type="term" value="P:protein localization to nuclear inner membrane"/>
    <property type="evidence" value="ECO:0007669"/>
    <property type="project" value="TreeGrafter"/>
</dbReference>
<comment type="caution">
    <text evidence="5">The sequence shown here is derived from an EMBL/GenBank/DDBJ whole genome shotgun (WGS) entry which is preliminary data.</text>
</comment>
<organism evidence="5 6">
    <name type="scientific">Achlya hypogyna</name>
    <name type="common">Oomycete</name>
    <name type="synonym">Protoachlya hypogyna</name>
    <dbReference type="NCBI Taxonomy" id="1202772"/>
    <lineage>
        <taxon>Eukaryota</taxon>
        <taxon>Sar</taxon>
        <taxon>Stramenopiles</taxon>
        <taxon>Oomycota</taxon>
        <taxon>Saprolegniomycetes</taxon>
        <taxon>Saprolegniales</taxon>
        <taxon>Achlyaceae</taxon>
        <taxon>Achlya</taxon>
    </lineage>
</organism>
<dbReference type="Gene3D" id="1.20.5.490">
    <property type="entry name" value="Single helix bin"/>
    <property type="match status" value="1"/>
</dbReference>
<reference evidence="5 6" key="1">
    <citation type="journal article" date="2014" name="Genome Biol. Evol.">
        <title>The secreted proteins of Achlya hypogyna and Thraustotheca clavata identify the ancestral oomycete secretome and reveal gene acquisitions by horizontal gene transfer.</title>
        <authorList>
            <person name="Misner I."/>
            <person name="Blouin N."/>
            <person name="Leonard G."/>
            <person name="Richards T.A."/>
            <person name="Lane C.E."/>
        </authorList>
    </citation>
    <scope>NUCLEOTIDE SEQUENCE [LARGE SCALE GENOMIC DNA]</scope>
    <source>
        <strain evidence="5 6">ATCC 48635</strain>
    </source>
</reference>
<keyword evidence="6" id="KW-1185">Reference proteome</keyword>
<dbReference type="InterPro" id="IPR025712">
    <property type="entry name" value="Nup54_alpha-helical_dom"/>
</dbReference>
<dbReference type="STRING" id="1202772.A0A1V9YB57"/>
<evidence type="ECO:0000256" key="3">
    <source>
        <dbReference type="ARBA" id="ARBA00023242"/>
    </source>
</evidence>
<evidence type="ECO:0000313" key="5">
    <source>
        <dbReference type="EMBL" id="OQR82965.1"/>
    </source>
</evidence>
<protein>
    <submittedName>
        <fullName evidence="5">Carbohydrate-binding protein</fullName>
    </submittedName>
</protein>
<dbReference type="OrthoDB" id="6162375at2759"/>
<evidence type="ECO:0000313" key="6">
    <source>
        <dbReference type="Proteomes" id="UP000243579"/>
    </source>
</evidence>
<sequence>MFGSFGGQTAAAPASTGFSFGAPAAAASTTTPAFGSTSTSGFGSTAAAPAASSGFTFGNNTASTAATTQPASSFGSFGASTTPAAPSATGFSFGAAAPATTPSTTASTGFSFGGTTAPSSGFNFGGASTPAAAPATSSGFSFGNAAAPAASTPFAFGSTAGSTAPATGGFGGFGAPAQQPQSGLFQLSAATTNAFPAGSANALAAATTAAANSPMESLTGIRMAYMDPQQSRFKHMLYNAVDPAQKHLYVRPPHISEKLWTQAQRDNPDPANCVPAAVIGFKELSTRIKLQHEHADKFTKYAEDMVAQVKEMEKTSRDTDVKLAQCRHQHVALFHRLVQLMRKLEVFKNLRKPLHAEEVRLMETLKKVAGLLDNPTQFKARMNELMALQAMQEAKPHQDSEQCQLSEHDLHLVYGIMDRQRQGLEHVTKVLAQDMRDVEIMQRALADDDY</sequence>
<accession>A0A1V9YB57</accession>
<keyword evidence="3" id="KW-0539">Nucleus</keyword>
<dbReference type="GO" id="GO:0044613">
    <property type="term" value="C:nuclear pore central transport channel"/>
    <property type="evidence" value="ECO:0007669"/>
    <property type="project" value="TreeGrafter"/>
</dbReference>
<evidence type="ECO:0000256" key="1">
    <source>
        <dbReference type="ARBA" id="ARBA00004123"/>
    </source>
</evidence>
<dbReference type="Pfam" id="PF13874">
    <property type="entry name" value="Nup54"/>
    <property type="match status" value="1"/>
</dbReference>
<dbReference type="PANTHER" id="PTHR13000">
    <property type="entry name" value="NUCLEOPORIN P54"/>
    <property type="match status" value="1"/>
</dbReference>
<evidence type="ECO:0000256" key="2">
    <source>
        <dbReference type="ARBA" id="ARBA00022448"/>
    </source>
</evidence>
<evidence type="ECO:0000259" key="4">
    <source>
        <dbReference type="Pfam" id="PF13874"/>
    </source>
</evidence>
<feature type="domain" description="Nucleoporin Nup54 alpha-helical" evidence="4">
    <location>
        <begin position="251"/>
        <end position="387"/>
    </location>
</feature>
<keyword evidence="2" id="KW-0813">Transport</keyword>
<dbReference type="AlphaFoldDB" id="A0A1V9YB57"/>
<dbReference type="Proteomes" id="UP000243579">
    <property type="component" value="Unassembled WGS sequence"/>
</dbReference>
<name>A0A1V9YB57_ACHHY</name>
<comment type="subcellular location">
    <subcellularLocation>
        <location evidence="1">Nucleus</location>
    </subcellularLocation>
</comment>